<dbReference type="InterPro" id="IPR005659">
    <property type="entry name" value="Chemorcpt_Glu_NH3ase_CheD"/>
</dbReference>
<dbReference type="Proteomes" id="UP000831787">
    <property type="component" value="Chromosome"/>
</dbReference>
<name>A0ABY4EWD8_9BACI</name>
<dbReference type="Gene3D" id="3.30.1330.200">
    <property type="match status" value="1"/>
</dbReference>
<comment type="function">
    <text evidence="3">Probably deamidates glutamine residues to glutamate on methyl-accepting chemotaxis receptors (MCPs), playing an important role in chemotaxis.</text>
</comment>
<dbReference type="CDD" id="cd16352">
    <property type="entry name" value="CheD"/>
    <property type="match status" value="1"/>
</dbReference>
<sequence length="165" mass="17912">MTDVVQIIKVGIADAKVIKSPHVLKTSGLGSCVGIVLFDGIQKIAGMAHIMLPDSSTSRHLNINRAKFADTAVEDLVRAIETAGGRRYRLKAKLAGGAQMFQFHTENELMRIGPRNIEAVRKKLNSLSIPVVSEDVGGRSGRTIQFDSETGMLKVRTVNKGQTEI</sequence>
<dbReference type="PANTHER" id="PTHR35147:SF1">
    <property type="entry name" value="CHEMORECEPTOR GLUTAMINE DEAMIDASE CHED-RELATED"/>
    <property type="match status" value="1"/>
</dbReference>
<dbReference type="InterPro" id="IPR011324">
    <property type="entry name" value="Cytotoxic_necrot_fac-like_cat"/>
</dbReference>
<dbReference type="RefSeq" id="WP_244713804.1">
    <property type="nucleotide sequence ID" value="NZ_CP095073.1"/>
</dbReference>
<evidence type="ECO:0000313" key="5">
    <source>
        <dbReference type="Proteomes" id="UP000831787"/>
    </source>
</evidence>
<dbReference type="SUPFAM" id="SSF64438">
    <property type="entry name" value="CNF1/YfiH-like putative cysteine hydrolases"/>
    <property type="match status" value="1"/>
</dbReference>
<dbReference type="PANTHER" id="PTHR35147">
    <property type="entry name" value="CHEMORECEPTOR GLUTAMINE DEAMIDASE CHED-RELATED"/>
    <property type="match status" value="1"/>
</dbReference>
<dbReference type="HAMAP" id="MF_01440">
    <property type="entry name" value="CheD"/>
    <property type="match status" value="1"/>
</dbReference>
<evidence type="ECO:0000313" key="4">
    <source>
        <dbReference type="EMBL" id="UOQ46481.1"/>
    </source>
</evidence>
<evidence type="ECO:0000256" key="1">
    <source>
        <dbReference type="ARBA" id="ARBA00022500"/>
    </source>
</evidence>
<dbReference type="InterPro" id="IPR038592">
    <property type="entry name" value="CheD-like_sf"/>
</dbReference>
<dbReference type="EC" id="3.5.1.44" evidence="3"/>
<dbReference type="EMBL" id="CP095073">
    <property type="protein sequence ID" value="UOQ46481.1"/>
    <property type="molecule type" value="Genomic_DNA"/>
</dbReference>
<comment type="similarity">
    <text evidence="3">Belongs to the CheD family.</text>
</comment>
<comment type="catalytic activity">
    <reaction evidence="3">
        <text>L-glutaminyl-[protein] + H2O = L-glutamyl-[protein] + NH4(+)</text>
        <dbReference type="Rhea" id="RHEA:16441"/>
        <dbReference type="Rhea" id="RHEA-COMP:10207"/>
        <dbReference type="Rhea" id="RHEA-COMP:10208"/>
        <dbReference type="ChEBI" id="CHEBI:15377"/>
        <dbReference type="ChEBI" id="CHEBI:28938"/>
        <dbReference type="ChEBI" id="CHEBI:29973"/>
        <dbReference type="ChEBI" id="CHEBI:30011"/>
        <dbReference type="EC" id="3.5.1.44"/>
    </reaction>
</comment>
<keyword evidence="5" id="KW-1185">Reference proteome</keyword>
<evidence type="ECO:0000256" key="2">
    <source>
        <dbReference type="ARBA" id="ARBA00022801"/>
    </source>
</evidence>
<accession>A0ABY4EWD8</accession>
<organism evidence="4 5">
    <name type="scientific">Halobacillus salinarum</name>
    <dbReference type="NCBI Taxonomy" id="2932257"/>
    <lineage>
        <taxon>Bacteria</taxon>
        <taxon>Bacillati</taxon>
        <taxon>Bacillota</taxon>
        <taxon>Bacilli</taxon>
        <taxon>Bacillales</taxon>
        <taxon>Bacillaceae</taxon>
        <taxon>Halobacillus</taxon>
    </lineage>
</organism>
<keyword evidence="2 3" id="KW-0378">Hydrolase</keyword>
<evidence type="ECO:0000256" key="3">
    <source>
        <dbReference type="HAMAP-Rule" id="MF_01440"/>
    </source>
</evidence>
<reference evidence="4 5" key="1">
    <citation type="submission" date="2022-04" db="EMBL/GenBank/DDBJ databases">
        <title>Halobacillus sp. isolated from saltern.</title>
        <authorList>
            <person name="Won M."/>
            <person name="Lee C.-M."/>
            <person name="Woen H.-Y."/>
            <person name="Kwon S.-W."/>
        </authorList>
    </citation>
    <scope>NUCLEOTIDE SEQUENCE [LARGE SCALE GENOMIC DNA]</scope>
    <source>
        <strain evidence="4 5">SSBR10-3</strain>
    </source>
</reference>
<dbReference type="Pfam" id="PF03975">
    <property type="entry name" value="CheD"/>
    <property type="match status" value="1"/>
</dbReference>
<proteinExistence type="inferred from homology"/>
<keyword evidence="1 3" id="KW-0145">Chemotaxis</keyword>
<gene>
    <name evidence="3" type="primary">cheD</name>
    <name evidence="4" type="ORF">MUN89_13870</name>
</gene>
<protein>
    <recommendedName>
        <fullName evidence="3">Probable chemoreceptor glutamine deamidase CheD</fullName>
        <ecNumber evidence="3">3.5.1.44</ecNumber>
    </recommendedName>
</protein>